<evidence type="ECO:0000256" key="2">
    <source>
        <dbReference type="ARBA" id="ARBA00006906"/>
    </source>
</evidence>
<dbReference type="Gene3D" id="3.20.20.70">
    <property type="entry name" value="Aldolase class I"/>
    <property type="match status" value="1"/>
</dbReference>
<evidence type="ECO:0000256" key="5">
    <source>
        <dbReference type="ARBA" id="ARBA00023277"/>
    </source>
</evidence>
<comment type="subunit">
    <text evidence="3">Homotrimer.</text>
</comment>
<reference evidence="6" key="2">
    <citation type="submission" date="2022-03" db="EMBL/GenBank/DDBJ databases">
        <title>Draft title - Genomic analysis of global carrot germplasm unveils the trajectory of domestication and the origin of high carotenoid orange carrot.</title>
        <authorList>
            <person name="Iorizzo M."/>
            <person name="Ellison S."/>
            <person name="Senalik D."/>
            <person name="Macko-Podgorni A."/>
            <person name="Grzebelus D."/>
            <person name="Bostan H."/>
            <person name="Rolling W."/>
            <person name="Curaba J."/>
            <person name="Simon P."/>
        </authorList>
    </citation>
    <scope>NUCLEOTIDE SEQUENCE</scope>
    <source>
        <tissue evidence="6">Leaf</tissue>
    </source>
</reference>
<comment type="similarity">
    <text evidence="2">Belongs to the KHG/KDPG aldolase family.</text>
</comment>
<dbReference type="Pfam" id="PF01081">
    <property type="entry name" value="Aldolase"/>
    <property type="match status" value="1"/>
</dbReference>
<dbReference type="EMBL" id="CP093343">
    <property type="protein sequence ID" value="WOG82767.1"/>
    <property type="molecule type" value="Genomic_DNA"/>
</dbReference>
<keyword evidence="4" id="KW-0456">Lyase</keyword>
<protein>
    <recommendedName>
        <fullName evidence="8">KHG/KDPG aldolase</fullName>
    </recommendedName>
</protein>
<evidence type="ECO:0000256" key="1">
    <source>
        <dbReference type="ARBA" id="ARBA00004761"/>
    </source>
</evidence>
<evidence type="ECO:0000313" key="7">
    <source>
        <dbReference type="Proteomes" id="UP000077755"/>
    </source>
</evidence>
<keyword evidence="5" id="KW-0119">Carbohydrate metabolism</keyword>
<reference evidence="6" key="1">
    <citation type="journal article" date="2016" name="Nat. Genet.">
        <title>A high-quality carrot genome assembly provides new insights into carotenoid accumulation and asterid genome evolution.</title>
        <authorList>
            <person name="Iorizzo M."/>
            <person name="Ellison S."/>
            <person name="Senalik D."/>
            <person name="Zeng P."/>
            <person name="Satapoomin P."/>
            <person name="Huang J."/>
            <person name="Bowman M."/>
            <person name="Iovene M."/>
            <person name="Sanseverino W."/>
            <person name="Cavagnaro P."/>
            <person name="Yildiz M."/>
            <person name="Macko-Podgorni A."/>
            <person name="Moranska E."/>
            <person name="Grzebelus E."/>
            <person name="Grzebelus D."/>
            <person name="Ashrafi H."/>
            <person name="Zheng Z."/>
            <person name="Cheng S."/>
            <person name="Spooner D."/>
            <person name="Van Deynze A."/>
            <person name="Simon P."/>
        </authorList>
    </citation>
    <scope>NUCLEOTIDE SEQUENCE</scope>
    <source>
        <tissue evidence="6">Leaf</tissue>
    </source>
</reference>
<dbReference type="SUPFAM" id="SSF51569">
    <property type="entry name" value="Aldolase"/>
    <property type="match status" value="1"/>
</dbReference>
<dbReference type="PANTHER" id="PTHR30246:SF1">
    <property type="entry name" value="2-DEHYDRO-3-DEOXY-6-PHOSPHOGALACTONATE ALDOLASE-RELATED"/>
    <property type="match status" value="1"/>
</dbReference>
<dbReference type="AlphaFoldDB" id="A0AAF0W492"/>
<dbReference type="InterPro" id="IPR000887">
    <property type="entry name" value="Aldlse_KDPG_KHG"/>
</dbReference>
<evidence type="ECO:0008006" key="8">
    <source>
        <dbReference type="Google" id="ProtNLM"/>
    </source>
</evidence>
<gene>
    <name evidence="6" type="ORF">DCAR_0101935</name>
</gene>
<name>A0AAF0W492_DAUCS</name>
<proteinExistence type="inferred from homology"/>
<dbReference type="PANTHER" id="PTHR30246">
    <property type="entry name" value="2-KETO-3-DEOXY-6-PHOSPHOGLUCONATE ALDOLASE"/>
    <property type="match status" value="1"/>
</dbReference>
<dbReference type="InterPro" id="IPR013785">
    <property type="entry name" value="Aldolase_TIM"/>
</dbReference>
<evidence type="ECO:0000256" key="3">
    <source>
        <dbReference type="ARBA" id="ARBA00011233"/>
    </source>
</evidence>
<keyword evidence="7" id="KW-1185">Reference proteome</keyword>
<dbReference type="Proteomes" id="UP000077755">
    <property type="component" value="Chromosome 1"/>
</dbReference>
<evidence type="ECO:0000313" key="6">
    <source>
        <dbReference type="EMBL" id="WOG82767.1"/>
    </source>
</evidence>
<dbReference type="CDD" id="cd00452">
    <property type="entry name" value="KDPG_aldolase"/>
    <property type="match status" value="1"/>
</dbReference>
<comment type="pathway">
    <text evidence="1">Carbohydrate acid metabolism.</text>
</comment>
<organism evidence="6 7">
    <name type="scientific">Daucus carota subsp. sativus</name>
    <name type="common">Carrot</name>
    <dbReference type="NCBI Taxonomy" id="79200"/>
    <lineage>
        <taxon>Eukaryota</taxon>
        <taxon>Viridiplantae</taxon>
        <taxon>Streptophyta</taxon>
        <taxon>Embryophyta</taxon>
        <taxon>Tracheophyta</taxon>
        <taxon>Spermatophyta</taxon>
        <taxon>Magnoliopsida</taxon>
        <taxon>eudicotyledons</taxon>
        <taxon>Gunneridae</taxon>
        <taxon>Pentapetalae</taxon>
        <taxon>asterids</taxon>
        <taxon>campanulids</taxon>
        <taxon>Apiales</taxon>
        <taxon>Apiaceae</taxon>
        <taxon>Apioideae</taxon>
        <taxon>Scandiceae</taxon>
        <taxon>Daucinae</taxon>
        <taxon>Daucus</taxon>
        <taxon>Daucus sect. Daucus</taxon>
    </lineage>
</organism>
<accession>A0AAF0W492</accession>
<dbReference type="GO" id="GO:0016829">
    <property type="term" value="F:lyase activity"/>
    <property type="evidence" value="ECO:0007669"/>
    <property type="project" value="UniProtKB-KW"/>
</dbReference>
<sequence length="251" mass="26748">MAVTLAGYACLSSLSPPPAPSSCPCPPRRSYYCKCNHNSHQTLTHITSSGVIACLRATSAELAVDAACAALDAGISVLEIVVPTPGFLEVLEHLVQQYPTKTIGAGTVLSLKDAKGAIHAGAKFLMSPATVKEILDYVHEGEALYIPGVMTPTEIYYAHNFGAKIVKVYPVSALGGICYIKALQKPFSHIPMVASQGIAIDHIETYITQGASSVVLSDAIFDKEAMLQQNFSTIRQLARLAVLRSSNAMER</sequence>
<evidence type="ECO:0000256" key="4">
    <source>
        <dbReference type="ARBA" id="ARBA00023239"/>
    </source>
</evidence>